<evidence type="ECO:0008006" key="4">
    <source>
        <dbReference type="Google" id="ProtNLM"/>
    </source>
</evidence>
<dbReference type="EMBL" id="ML178814">
    <property type="protein sequence ID" value="TFL07815.1"/>
    <property type="molecule type" value="Genomic_DNA"/>
</dbReference>
<evidence type="ECO:0000313" key="2">
    <source>
        <dbReference type="EMBL" id="TFL07815.1"/>
    </source>
</evidence>
<reference evidence="2 3" key="1">
    <citation type="journal article" date="2019" name="Nat. Ecol. Evol.">
        <title>Megaphylogeny resolves global patterns of mushroom evolution.</title>
        <authorList>
            <person name="Varga T."/>
            <person name="Krizsan K."/>
            <person name="Foldi C."/>
            <person name="Dima B."/>
            <person name="Sanchez-Garcia M."/>
            <person name="Sanchez-Ramirez S."/>
            <person name="Szollosi G.J."/>
            <person name="Szarkandi J.G."/>
            <person name="Papp V."/>
            <person name="Albert L."/>
            <person name="Andreopoulos W."/>
            <person name="Angelini C."/>
            <person name="Antonin V."/>
            <person name="Barry K.W."/>
            <person name="Bougher N.L."/>
            <person name="Buchanan P."/>
            <person name="Buyck B."/>
            <person name="Bense V."/>
            <person name="Catcheside P."/>
            <person name="Chovatia M."/>
            <person name="Cooper J."/>
            <person name="Damon W."/>
            <person name="Desjardin D."/>
            <person name="Finy P."/>
            <person name="Geml J."/>
            <person name="Haridas S."/>
            <person name="Hughes K."/>
            <person name="Justo A."/>
            <person name="Karasinski D."/>
            <person name="Kautmanova I."/>
            <person name="Kiss B."/>
            <person name="Kocsube S."/>
            <person name="Kotiranta H."/>
            <person name="LaButti K.M."/>
            <person name="Lechner B.E."/>
            <person name="Liimatainen K."/>
            <person name="Lipzen A."/>
            <person name="Lukacs Z."/>
            <person name="Mihaltcheva S."/>
            <person name="Morgado L.N."/>
            <person name="Niskanen T."/>
            <person name="Noordeloos M.E."/>
            <person name="Ohm R.A."/>
            <person name="Ortiz-Santana B."/>
            <person name="Ovrebo C."/>
            <person name="Racz N."/>
            <person name="Riley R."/>
            <person name="Savchenko A."/>
            <person name="Shiryaev A."/>
            <person name="Soop K."/>
            <person name="Spirin V."/>
            <person name="Szebenyi C."/>
            <person name="Tomsovsky M."/>
            <person name="Tulloss R.E."/>
            <person name="Uehling J."/>
            <person name="Grigoriev I.V."/>
            <person name="Vagvolgyi C."/>
            <person name="Papp T."/>
            <person name="Martin F.M."/>
            <person name="Miettinen O."/>
            <person name="Hibbett D.S."/>
            <person name="Nagy L.G."/>
        </authorList>
    </citation>
    <scope>NUCLEOTIDE SEQUENCE [LARGE SCALE GENOMIC DNA]</scope>
    <source>
        <strain evidence="2 3">CBS 309.79</strain>
    </source>
</reference>
<organism evidence="2 3">
    <name type="scientific">Pterulicium gracile</name>
    <dbReference type="NCBI Taxonomy" id="1884261"/>
    <lineage>
        <taxon>Eukaryota</taxon>
        <taxon>Fungi</taxon>
        <taxon>Dikarya</taxon>
        <taxon>Basidiomycota</taxon>
        <taxon>Agaricomycotina</taxon>
        <taxon>Agaricomycetes</taxon>
        <taxon>Agaricomycetidae</taxon>
        <taxon>Agaricales</taxon>
        <taxon>Pleurotineae</taxon>
        <taxon>Pterulaceae</taxon>
        <taxon>Pterulicium</taxon>
    </lineage>
</organism>
<dbReference type="Proteomes" id="UP000305067">
    <property type="component" value="Unassembled WGS sequence"/>
</dbReference>
<protein>
    <recommendedName>
        <fullName evidence="4">Arrestin-like N-terminal domain-containing protein</fullName>
    </recommendedName>
</protein>
<dbReference type="InterPro" id="IPR014752">
    <property type="entry name" value="Arrestin-like_C"/>
</dbReference>
<dbReference type="Gene3D" id="2.60.40.640">
    <property type="match status" value="1"/>
</dbReference>
<dbReference type="OrthoDB" id="3162660at2759"/>
<feature type="region of interest" description="Disordered" evidence="1">
    <location>
        <begin position="822"/>
        <end position="846"/>
    </location>
</feature>
<evidence type="ECO:0000256" key="1">
    <source>
        <dbReference type="SAM" id="MobiDB-lite"/>
    </source>
</evidence>
<dbReference type="AlphaFoldDB" id="A0A5C3R0T1"/>
<name>A0A5C3R0T1_9AGAR</name>
<sequence>MSALKTVFEELLADATKPVDTVMYMISCEEGVRASQGDARMEALPELVDVVELAVIIYRTRLLEGMLATWPTCCTPEEPLPPHVVSTVRFFEAVNVLIDLSTDWVLQLRMATTYDLLHGRELIDGDLEHETLFSLPVDAVEAAEQLSTPPFAFFDLSSVQNAANQACALPMPGVLAPRSLFPVYLPYLAHIPVNSLQHKSETGLTSSHTQMRSTLPDPSLDPLQMHARLLSDLNYFILNRSFGAPDLSVSSYSPALSSTPTFLSPLVLPQMSCMNVDQHLYPILGQTPDSLPYVNQEHAYHSTLAHAPTVSTFHGVLPYPIGQIHTAQLYDSSIPEDPLVNAGDEVFKPELDQWIEKNENYLQFAAESSLGLGLNLPIQNTDYIVVNTPSSQDDLSASAPLLGSSRSHNALPLAEEVSSEKKAVASVFKHGRNKENMSRNGSFLEAGLALTGHGYKLTNAPYCPSSDWFLFLFVMQTSSDELPAYSRHTSTRSPRRSKPSTPHLFYLSNGPMPWLTLKLSSFATSPDRIPKYYERDNVSGDVIIVAEHGDSISSVSAQVTGRVITGAGPTDSITFLDVVVPLWAKASSRSSSPLAGQAENMPPKLHGTFKFPFSIPLPTTAAFEYQKFSLPHSFSEKHTRASVVYELSVHVSRGKMRANNKLVTPFGYVPSSKPPSASQQRLMAYEQKLEIPGPSRDENGWQALDGHELAIALPLAYTRSSVIPMALPPFLLDSSDVRLRRRITCRLSSGLVETKDDFIADASWWDGQEDLRGEVKLDKGLMPTTSLGRWFDVSYALVCFSPTGTTAVAEVPVEINTSFAAGPKPISNAPPPNYTSSVNVSGKPRVKRRSENYQGPYTQLYSML</sequence>
<accession>A0A5C3R0T1</accession>
<keyword evidence="3" id="KW-1185">Reference proteome</keyword>
<evidence type="ECO:0000313" key="3">
    <source>
        <dbReference type="Proteomes" id="UP000305067"/>
    </source>
</evidence>
<gene>
    <name evidence="2" type="ORF">BDV98DRAFT_588267</name>
</gene>
<proteinExistence type="predicted"/>